<evidence type="ECO:0000256" key="6">
    <source>
        <dbReference type="ARBA" id="ARBA00023242"/>
    </source>
</evidence>
<dbReference type="GO" id="GO:0001006">
    <property type="term" value="F:RNA polymerase III type 3 promoter sequence-specific DNA binding"/>
    <property type="evidence" value="ECO:0007669"/>
    <property type="project" value="TreeGrafter"/>
</dbReference>
<evidence type="ECO:0000256" key="2">
    <source>
        <dbReference type="ARBA" id="ARBA00010410"/>
    </source>
</evidence>
<keyword evidence="6" id="KW-0539">Nucleus</keyword>
<dbReference type="GO" id="GO:0003681">
    <property type="term" value="F:bent DNA binding"/>
    <property type="evidence" value="ECO:0007669"/>
    <property type="project" value="TreeGrafter"/>
</dbReference>
<organism evidence="7 8">
    <name type="scientific">Kingdonia uniflora</name>
    <dbReference type="NCBI Taxonomy" id="39325"/>
    <lineage>
        <taxon>Eukaryota</taxon>
        <taxon>Viridiplantae</taxon>
        <taxon>Streptophyta</taxon>
        <taxon>Embryophyta</taxon>
        <taxon>Tracheophyta</taxon>
        <taxon>Spermatophyta</taxon>
        <taxon>Magnoliopsida</taxon>
        <taxon>Ranunculales</taxon>
        <taxon>Circaeasteraceae</taxon>
        <taxon>Kingdonia</taxon>
    </lineage>
</organism>
<name>A0A7J7LTP5_9MAGN</name>
<evidence type="ECO:0008006" key="9">
    <source>
        <dbReference type="Google" id="ProtNLM"/>
    </source>
</evidence>
<dbReference type="AlphaFoldDB" id="A0A7J7LTP5"/>
<dbReference type="EMBL" id="JACGCM010002017">
    <property type="protein sequence ID" value="KAF6145959.1"/>
    <property type="molecule type" value="Genomic_DNA"/>
</dbReference>
<dbReference type="GO" id="GO:0019185">
    <property type="term" value="C:snRNA-activating protein complex"/>
    <property type="evidence" value="ECO:0007669"/>
    <property type="project" value="TreeGrafter"/>
</dbReference>
<reference evidence="7 8" key="1">
    <citation type="journal article" date="2020" name="IScience">
        <title>Genome Sequencing of the Endangered Kingdonia uniflora (Circaeasteraceae, Ranunculales) Reveals Potential Mechanisms of Evolutionary Specialization.</title>
        <authorList>
            <person name="Sun Y."/>
            <person name="Deng T."/>
            <person name="Zhang A."/>
            <person name="Moore M.J."/>
            <person name="Landis J.B."/>
            <person name="Lin N."/>
            <person name="Zhang H."/>
            <person name="Zhang X."/>
            <person name="Huang J."/>
            <person name="Zhang X."/>
            <person name="Sun H."/>
            <person name="Wang H."/>
        </authorList>
    </citation>
    <scope>NUCLEOTIDE SEQUENCE [LARGE SCALE GENOMIC DNA]</scope>
    <source>
        <strain evidence="7">TB1705</strain>
        <tissue evidence="7">Leaf</tissue>
    </source>
</reference>
<evidence type="ECO:0000313" key="7">
    <source>
        <dbReference type="EMBL" id="KAF6145959.1"/>
    </source>
</evidence>
<proteinExistence type="inferred from homology"/>
<dbReference type="GO" id="GO:0001046">
    <property type="term" value="F:core promoter sequence-specific DNA binding"/>
    <property type="evidence" value="ECO:0007669"/>
    <property type="project" value="TreeGrafter"/>
</dbReference>
<evidence type="ECO:0000256" key="3">
    <source>
        <dbReference type="ARBA" id="ARBA00023015"/>
    </source>
</evidence>
<evidence type="ECO:0000256" key="5">
    <source>
        <dbReference type="ARBA" id="ARBA00023163"/>
    </source>
</evidence>
<evidence type="ECO:0000313" key="8">
    <source>
        <dbReference type="Proteomes" id="UP000541444"/>
    </source>
</evidence>
<dbReference type="OrthoDB" id="46583at2759"/>
<dbReference type="Pfam" id="PF12251">
    <property type="entry name" value="SNAPC3"/>
    <property type="match status" value="1"/>
</dbReference>
<dbReference type="GO" id="GO:0042795">
    <property type="term" value="P:snRNA transcription by RNA polymerase II"/>
    <property type="evidence" value="ECO:0007669"/>
    <property type="project" value="TreeGrafter"/>
</dbReference>
<dbReference type="GO" id="GO:0042796">
    <property type="term" value="P:snRNA transcription by RNA polymerase III"/>
    <property type="evidence" value="ECO:0007669"/>
    <property type="project" value="TreeGrafter"/>
</dbReference>
<sequence>MEIINCCSSQDEATCNSFPRGGPIYIPNHVGPITRVAEFENLILEELQNLRVDVCVDSSRVCEEDDFSVNELKIFSEEELVDEALRDAFQGDECNESSSQVPVELANCIREDWHLEGSENEVSNLAGTYDEDIPDKLARIDSKKKKKRGRTFDRDTRATELESSYTAKVVELAKIKQNQDRNKAAARLHSFNGSRKIDDGPSSSSGNIAKIKSLKYITSAPKVKPSHVHEHLPVSYPEVVLCVEVYNSRRSWVKIRNSHFEESMSYLCFYELHLQTQEFLVLGMQTLAELKDQIYCLTDQLMQKAGKDDSSGYFFIEDTFCNDVRDPSPIDYSRPILDWLQKSKDEALEKWECILSGELQQKQKAALGNATKAHLPHFKSYRMHEIRFRDLPFRLGAGYLYCHQGDCKHIFVIRDMRLIHPEDVQNRAAYPLLTFQIKLRHRKCSVCNIYRATKVTVDDKWAQENPCYFCDNCYYLLHYNEDGSLLYDDFTVFDYHKD</sequence>
<dbReference type="PANTHER" id="PTHR13421:SF16">
    <property type="entry name" value="SNRNA-ACTIVATING PROTEIN COMPLEX SUBUNIT 3"/>
    <property type="match status" value="1"/>
</dbReference>
<dbReference type="GO" id="GO:0000978">
    <property type="term" value="F:RNA polymerase II cis-regulatory region sequence-specific DNA binding"/>
    <property type="evidence" value="ECO:0007669"/>
    <property type="project" value="TreeGrafter"/>
</dbReference>
<comment type="similarity">
    <text evidence="2">Belongs to the SNAPC3/SRD2 family.</text>
</comment>
<keyword evidence="8" id="KW-1185">Reference proteome</keyword>
<dbReference type="GO" id="GO:0005634">
    <property type="term" value="C:nucleus"/>
    <property type="evidence" value="ECO:0007669"/>
    <property type="project" value="UniProtKB-SubCell"/>
</dbReference>
<keyword evidence="4" id="KW-0238">DNA-binding</keyword>
<keyword evidence="5" id="KW-0804">Transcription</keyword>
<protein>
    <recommendedName>
        <fullName evidence="9">snRNA-activating protein complex subunit</fullName>
    </recommendedName>
</protein>
<comment type="subcellular location">
    <subcellularLocation>
        <location evidence="1">Nucleus</location>
    </subcellularLocation>
</comment>
<evidence type="ECO:0000256" key="1">
    <source>
        <dbReference type="ARBA" id="ARBA00004123"/>
    </source>
</evidence>
<dbReference type="PANTHER" id="PTHR13421">
    <property type="entry name" value="SNRNA-ACTIVATING PROTEIN COMPLEX SUBUNIT 3"/>
    <property type="match status" value="1"/>
</dbReference>
<comment type="caution">
    <text evidence="7">The sequence shown here is derived from an EMBL/GenBank/DDBJ whole genome shotgun (WGS) entry which is preliminary data.</text>
</comment>
<keyword evidence="3" id="KW-0805">Transcription regulation</keyword>
<accession>A0A7J7LTP5</accession>
<evidence type="ECO:0000256" key="4">
    <source>
        <dbReference type="ARBA" id="ARBA00023125"/>
    </source>
</evidence>
<gene>
    <name evidence="7" type="ORF">GIB67_033318</name>
</gene>
<dbReference type="InterPro" id="IPR022042">
    <property type="entry name" value="snRNA-activating_su3"/>
</dbReference>
<dbReference type="Proteomes" id="UP000541444">
    <property type="component" value="Unassembled WGS sequence"/>
</dbReference>